<reference evidence="11" key="1">
    <citation type="journal article" date="2014" name="FEMS Microbiol. Lett.">
        <title>Draft Genomic DNA Sequence of the Facultatively Methylotrophic Bacterium Acidomonas methanolica type strain MB58.</title>
        <authorList>
            <person name="Higashiura N."/>
            <person name="Hadano H."/>
            <person name="Hirakawa H."/>
            <person name="Matsutani M."/>
            <person name="Takabe S."/>
            <person name="Matsushita K."/>
            <person name="Azuma Y."/>
        </authorList>
    </citation>
    <scope>NUCLEOTIDE SEQUENCE [LARGE SCALE GENOMIC DNA]</scope>
    <source>
        <strain evidence="11">MB58</strain>
    </source>
</reference>
<name>A0A023D6X4_ACIMT</name>
<accession>A0A023D6X4</accession>
<dbReference type="InterPro" id="IPR035987">
    <property type="entry name" value="Ribosomal_uS8_sf"/>
</dbReference>
<evidence type="ECO:0000313" key="10">
    <source>
        <dbReference type="EMBL" id="GAJ29480.1"/>
    </source>
</evidence>
<dbReference type="SUPFAM" id="SSF56047">
    <property type="entry name" value="Ribosomal protein S8"/>
    <property type="match status" value="1"/>
</dbReference>
<dbReference type="Gene3D" id="3.30.1370.30">
    <property type="match status" value="1"/>
</dbReference>
<evidence type="ECO:0000256" key="3">
    <source>
        <dbReference type="ARBA" id="ARBA00022884"/>
    </source>
</evidence>
<keyword evidence="3 8" id="KW-0694">RNA-binding</keyword>
<evidence type="ECO:0000256" key="1">
    <source>
        <dbReference type="ARBA" id="ARBA00006471"/>
    </source>
</evidence>
<dbReference type="InterPro" id="IPR047863">
    <property type="entry name" value="Ribosomal_uS8_CS"/>
</dbReference>
<dbReference type="GO" id="GO:0005737">
    <property type="term" value="C:cytoplasm"/>
    <property type="evidence" value="ECO:0007669"/>
    <property type="project" value="UniProtKB-ARBA"/>
</dbReference>
<evidence type="ECO:0000256" key="8">
    <source>
        <dbReference type="HAMAP-Rule" id="MF_01302"/>
    </source>
</evidence>
<comment type="caution">
    <text evidence="10">The sequence shown here is derived from an EMBL/GenBank/DDBJ whole genome shotgun (WGS) entry which is preliminary data.</text>
</comment>
<dbReference type="PANTHER" id="PTHR11758">
    <property type="entry name" value="40S RIBOSOMAL PROTEIN S15A"/>
    <property type="match status" value="1"/>
</dbReference>
<dbReference type="GO" id="GO:0019843">
    <property type="term" value="F:rRNA binding"/>
    <property type="evidence" value="ECO:0007669"/>
    <property type="project" value="UniProtKB-UniRule"/>
</dbReference>
<evidence type="ECO:0000313" key="11">
    <source>
        <dbReference type="Proteomes" id="UP000019760"/>
    </source>
</evidence>
<dbReference type="PROSITE" id="PS00053">
    <property type="entry name" value="RIBOSOMAL_S8"/>
    <property type="match status" value="1"/>
</dbReference>
<dbReference type="InterPro" id="IPR000630">
    <property type="entry name" value="Ribosomal_uS8"/>
</dbReference>
<dbReference type="HAMAP" id="MF_01302_B">
    <property type="entry name" value="Ribosomal_uS8_B"/>
    <property type="match status" value="1"/>
</dbReference>
<dbReference type="GO" id="GO:0006412">
    <property type="term" value="P:translation"/>
    <property type="evidence" value="ECO:0007669"/>
    <property type="project" value="UniProtKB-UniRule"/>
</dbReference>
<dbReference type="EMBL" id="BAND01000063">
    <property type="protein sequence ID" value="GAJ29480.1"/>
    <property type="molecule type" value="Genomic_DNA"/>
</dbReference>
<dbReference type="Pfam" id="PF00410">
    <property type="entry name" value="Ribosomal_S8"/>
    <property type="match status" value="1"/>
</dbReference>
<evidence type="ECO:0000256" key="2">
    <source>
        <dbReference type="ARBA" id="ARBA00022730"/>
    </source>
</evidence>
<dbReference type="OrthoDB" id="9802617at2"/>
<evidence type="ECO:0000256" key="7">
    <source>
        <dbReference type="ARBA" id="ARBA00046740"/>
    </source>
</evidence>
<comment type="function">
    <text evidence="8">One of the primary rRNA binding proteins, it binds directly to 16S rRNA central domain where it helps coordinate assembly of the platform of the 30S subunit.</text>
</comment>
<dbReference type="GO" id="GO:0003735">
    <property type="term" value="F:structural constituent of ribosome"/>
    <property type="evidence" value="ECO:0007669"/>
    <property type="project" value="InterPro"/>
</dbReference>
<dbReference type="FunFam" id="3.30.1490.10:FF:000001">
    <property type="entry name" value="30S ribosomal protein S8"/>
    <property type="match status" value="1"/>
</dbReference>
<protein>
    <recommendedName>
        <fullName evidence="6 8">Small ribosomal subunit protein uS8</fullName>
    </recommendedName>
</protein>
<keyword evidence="11" id="KW-1185">Reference proteome</keyword>
<dbReference type="NCBIfam" id="NF001109">
    <property type="entry name" value="PRK00136.1"/>
    <property type="match status" value="1"/>
</dbReference>
<keyword evidence="4 8" id="KW-0689">Ribosomal protein</keyword>
<comment type="subunit">
    <text evidence="7 8">Part of the 30S ribosomal subunit. Contacts proteins S5 and S12.</text>
</comment>
<dbReference type="Proteomes" id="UP000019760">
    <property type="component" value="Unassembled WGS sequence"/>
</dbReference>
<evidence type="ECO:0000256" key="4">
    <source>
        <dbReference type="ARBA" id="ARBA00022980"/>
    </source>
</evidence>
<organism evidence="10 11">
    <name type="scientific">Acidomonas methanolica NBRC 104435</name>
    <dbReference type="NCBI Taxonomy" id="1231351"/>
    <lineage>
        <taxon>Bacteria</taxon>
        <taxon>Pseudomonadati</taxon>
        <taxon>Pseudomonadota</taxon>
        <taxon>Alphaproteobacteria</taxon>
        <taxon>Acetobacterales</taxon>
        <taxon>Acetobacteraceae</taxon>
        <taxon>Acidomonas</taxon>
    </lineage>
</organism>
<comment type="similarity">
    <text evidence="1 8 9">Belongs to the universal ribosomal protein uS8 family.</text>
</comment>
<dbReference type="GO" id="GO:1990904">
    <property type="term" value="C:ribonucleoprotein complex"/>
    <property type="evidence" value="ECO:0007669"/>
    <property type="project" value="UniProtKB-KW"/>
</dbReference>
<dbReference type="Gene3D" id="3.30.1490.10">
    <property type="match status" value="1"/>
</dbReference>
<proteinExistence type="inferred from homology"/>
<evidence type="ECO:0000256" key="9">
    <source>
        <dbReference type="RuleBase" id="RU003660"/>
    </source>
</evidence>
<evidence type="ECO:0000256" key="6">
    <source>
        <dbReference type="ARBA" id="ARBA00035258"/>
    </source>
</evidence>
<dbReference type="AlphaFoldDB" id="A0A023D6X4"/>
<reference evidence="10 11" key="2">
    <citation type="journal article" date="2014" name="FEMS Microbiol. Lett.">
        <title>Draft genomic DNA sequence of the facultatively methylotrophic bacterium Acidomonas methanolica type strain MB58.</title>
        <authorList>
            <person name="Higashiura N."/>
            <person name="Hadano H."/>
            <person name="Hirakawa H."/>
            <person name="Matsutani M."/>
            <person name="Takabe S."/>
            <person name="Matsushita K."/>
            <person name="Azuma Y."/>
        </authorList>
    </citation>
    <scope>NUCLEOTIDE SEQUENCE [LARGE SCALE GENOMIC DNA]</scope>
    <source>
        <strain evidence="10 11">MB58</strain>
    </source>
</reference>
<sequence length="132" mass="14669">MSLSDPLGDMLTRIRNAQRARHAACVAPASKLRINVLEALRREGYIRGYSTEEVRKGISQIRIELKYAEGQPVIKEIHRVSKPGRRVYSKIKELPRVYAGLGVSILSTPRGVLSDIEARAANVGGEVLCRVF</sequence>
<gene>
    <name evidence="8" type="primary">rpsH</name>
    <name evidence="10" type="ORF">Amme_063_018</name>
</gene>
<evidence type="ECO:0000256" key="5">
    <source>
        <dbReference type="ARBA" id="ARBA00023274"/>
    </source>
</evidence>
<keyword evidence="5 8" id="KW-0687">Ribonucleoprotein</keyword>
<dbReference type="FunFam" id="3.30.1370.30:FF:000002">
    <property type="entry name" value="30S ribosomal protein S8"/>
    <property type="match status" value="1"/>
</dbReference>
<dbReference type="GO" id="GO:0005840">
    <property type="term" value="C:ribosome"/>
    <property type="evidence" value="ECO:0007669"/>
    <property type="project" value="UniProtKB-KW"/>
</dbReference>
<dbReference type="RefSeq" id="WP_042059413.1">
    <property type="nucleotide sequence ID" value="NZ_BAND01000063.1"/>
</dbReference>
<keyword evidence="2 8" id="KW-0699">rRNA-binding</keyword>